<feature type="coiled-coil region" evidence="1">
    <location>
        <begin position="37"/>
        <end position="152"/>
    </location>
</feature>
<protein>
    <submittedName>
        <fullName evidence="2">Uncharacterized protein</fullName>
    </submittedName>
</protein>
<dbReference type="STRING" id="1576369.SAMN05421753_11019"/>
<keyword evidence="1" id="KW-0175">Coiled coil</keyword>
<dbReference type="Proteomes" id="UP000199518">
    <property type="component" value="Unassembled WGS sequence"/>
</dbReference>
<evidence type="ECO:0000256" key="1">
    <source>
        <dbReference type="SAM" id="Coils"/>
    </source>
</evidence>
<reference evidence="3" key="1">
    <citation type="submission" date="2016-10" db="EMBL/GenBank/DDBJ databases">
        <authorList>
            <person name="Varghese N."/>
            <person name="Submissions S."/>
        </authorList>
    </citation>
    <scope>NUCLEOTIDE SEQUENCE [LARGE SCALE GENOMIC DNA]</scope>
    <source>
        <strain evidence="3">DSM 26348</strain>
    </source>
</reference>
<dbReference type="OrthoDB" id="253764at2"/>
<accession>A0A1I3J0Z3</accession>
<sequence>MSYVGKILVVVQVVLSLLFMTFAGAVFTAHQNWRAKYTQTQKQLTTAQGELSVAREELTNARREFEAKFSEESQKANALAAKNTSITTQLTELKSRFDALQQERATQTGLAESKAKEAQFRQEEAEKQRIENAKMQAKLDELSGENRELKDKLFTGEEAYRALNKAYVAGLAQLAFLKRIVANAGLETDPEVVSKQSAPPPPVDGLVTEIRMNRANRVQFVEISIGSDDGLVKGNELDVVRITGQERSDWLGRIRIMDLGPDWAVGEVILPAKNGIIQKGDNVTTKLNI</sequence>
<dbReference type="EMBL" id="FOQD01000010">
    <property type="protein sequence ID" value="SFI53755.1"/>
    <property type="molecule type" value="Genomic_DNA"/>
</dbReference>
<proteinExistence type="predicted"/>
<keyword evidence="3" id="KW-1185">Reference proteome</keyword>
<evidence type="ECO:0000313" key="2">
    <source>
        <dbReference type="EMBL" id="SFI53755.1"/>
    </source>
</evidence>
<organism evidence="2 3">
    <name type="scientific">Planctomicrobium piriforme</name>
    <dbReference type="NCBI Taxonomy" id="1576369"/>
    <lineage>
        <taxon>Bacteria</taxon>
        <taxon>Pseudomonadati</taxon>
        <taxon>Planctomycetota</taxon>
        <taxon>Planctomycetia</taxon>
        <taxon>Planctomycetales</taxon>
        <taxon>Planctomycetaceae</taxon>
        <taxon>Planctomicrobium</taxon>
    </lineage>
</organism>
<gene>
    <name evidence="2" type="ORF">SAMN05421753_11019</name>
</gene>
<dbReference type="RefSeq" id="WP_092051041.1">
    <property type="nucleotide sequence ID" value="NZ_FOQD01000010.1"/>
</dbReference>
<name>A0A1I3J0Z3_9PLAN</name>
<dbReference type="AlphaFoldDB" id="A0A1I3J0Z3"/>
<evidence type="ECO:0000313" key="3">
    <source>
        <dbReference type="Proteomes" id="UP000199518"/>
    </source>
</evidence>